<dbReference type="Gene3D" id="1.20.144.10">
    <property type="entry name" value="Phosphatidic acid phosphatase type 2/haloperoxidase"/>
    <property type="match status" value="1"/>
</dbReference>
<dbReference type="InterPro" id="IPR000326">
    <property type="entry name" value="PAP2/HPO"/>
</dbReference>
<keyword evidence="1" id="KW-0472">Membrane</keyword>
<keyword evidence="1" id="KW-0812">Transmembrane</keyword>
<feature type="domain" description="Phosphatidic acid phosphatase type 2/haloperoxidase" evidence="2">
    <location>
        <begin position="86"/>
        <end position="213"/>
    </location>
</feature>
<dbReference type="Pfam" id="PF01569">
    <property type="entry name" value="PAP2"/>
    <property type="match status" value="1"/>
</dbReference>
<dbReference type="SUPFAM" id="SSF48317">
    <property type="entry name" value="Acid phosphatase/Vanadium-dependent haloperoxidase"/>
    <property type="match status" value="1"/>
</dbReference>
<feature type="transmembrane region" description="Helical" evidence="1">
    <location>
        <begin position="139"/>
        <end position="157"/>
    </location>
</feature>
<organism evidence="3 4">
    <name type="scientific">Paractinoplanes abujensis</name>
    <dbReference type="NCBI Taxonomy" id="882441"/>
    <lineage>
        <taxon>Bacteria</taxon>
        <taxon>Bacillati</taxon>
        <taxon>Actinomycetota</taxon>
        <taxon>Actinomycetes</taxon>
        <taxon>Micromonosporales</taxon>
        <taxon>Micromonosporaceae</taxon>
        <taxon>Paractinoplanes</taxon>
    </lineage>
</organism>
<evidence type="ECO:0000259" key="2">
    <source>
        <dbReference type="Pfam" id="PF01569"/>
    </source>
</evidence>
<dbReference type="Proteomes" id="UP000542742">
    <property type="component" value="Unassembled WGS sequence"/>
</dbReference>
<feature type="transmembrane region" description="Helical" evidence="1">
    <location>
        <begin position="55"/>
        <end position="77"/>
    </location>
</feature>
<reference evidence="3 4" key="1">
    <citation type="submission" date="2020-08" db="EMBL/GenBank/DDBJ databases">
        <title>Sequencing the genomes of 1000 actinobacteria strains.</title>
        <authorList>
            <person name="Klenk H.-P."/>
        </authorList>
    </citation>
    <scope>NUCLEOTIDE SEQUENCE [LARGE SCALE GENOMIC DNA]</scope>
    <source>
        <strain evidence="3 4">DSM 45518</strain>
    </source>
</reference>
<feature type="transmembrane region" description="Helical" evidence="1">
    <location>
        <begin position="84"/>
        <end position="106"/>
    </location>
</feature>
<gene>
    <name evidence="3" type="ORF">BKA14_006635</name>
</gene>
<evidence type="ECO:0000256" key="1">
    <source>
        <dbReference type="SAM" id="Phobius"/>
    </source>
</evidence>
<accession>A0A7W7G520</accession>
<name>A0A7W7G520_9ACTN</name>
<comment type="caution">
    <text evidence="3">The sequence shown here is derived from an EMBL/GenBank/DDBJ whole genome shotgun (WGS) entry which is preliminary data.</text>
</comment>
<evidence type="ECO:0000313" key="3">
    <source>
        <dbReference type="EMBL" id="MBB4696487.1"/>
    </source>
</evidence>
<evidence type="ECO:0000313" key="4">
    <source>
        <dbReference type="Proteomes" id="UP000542742"/>
    </source>
</evidence>
<dbReference type="RefSeq" id="WP_239092608.1">
    <property type="nucleotide sequence ID" value="NZ_BOMC01000023.1"/>
</dbReference>
<dbReference type="InterPro" id="IPR036938">
    <property type="entry name" value="PAP2/HPO_sf"/>
</dbReference>
<protein>
    <submittedName>
        <fullName evidence="3">Membrane-associated phospholipid phosphatase</fullName>
    </submittedName>
</protein>
<dbReference type="AlphaFoldDB" id="A0A7W7G520"/>
<keyword evidence="1" id="KW-1133">Transmembrane helix</keyword>
<dbReference type="EMBL" id="JACHMF010000001">
    <property type="protein sequence ID" value="MBB4696487.1"/>
    <property type="molecule type" value="Genomic_DNA"/>
</dbReference>
<proteinExistence type="predicted"/>
<sequence length="238" mass="26433">MPKKNWWLDVALLAAFVALTAALMNGHLLRLDERVADWSLSHQPWLPYWTARVLNYLGQGGQILMPVSLLLTGVLTWRTRSVRAVFPFVAGFVLTYLTIGPLKIWADRAAPRFDGPHPVIMHNPDAEGAYAMSYPSGHLGNSLVWYAVIAILVVALLRRPLSRRETYGLRVLPVAIVFGTTVYTGFHWLTDSVAGALLGVVLARLIERIPFDRIPLPALRGWERPAGLTPSDRLASHA</sequence>
<keyword evidence="4" id="KW-1185">Reference proteome</keyword>
<feature type="transmembrane region" description="Helical" evidence="1">
    <location>
        <begin position="169"/>
        <end position="186"/>
    </location>
</feature>